<feature type="region of interest" description="Disordered" evidence="6">
    <location>
        <begin position="1"/>
        <end position="24"/>
    </location>
</feature>
<feature type="transmembrane region" description="Helical" evidence="7">
    <location>
        <begin position="164"/>
        <end position="187"/>
    </location>
</feature>
<feature type="transmembrane region" description="Helical" evidence="7">
    <location>
        <begin position="83"/>
        <end position="107"/>
    </location>
</feature>
<feature type="transmembrane region" description="Helical" evidence="7">
    <location>
        <begin position="51"/>
        <end position="71"/>
    </location>
</feature>
<feature type="domain" description="ABC-2 type transporter transmembrane" evidence="8">
    <location>
        <begin position="39"/>
        <end position="236"/>
    </location>
</feature>
<organism evidence="9 10">
    <name type="scientific">Cellulomonas hominis</name>
    <dbReference type="NCBI Taxonomy" id="156981"/>
    <lineage>
        <taxon>Bacteria</taxon>
        <taxon>Bacillati</taxon>
        <taxon>Actinomycetota</taxon>
        <taxon>Actinomycetes</taxon>
        <taxon>Micrococcales</taxon>
        <taxon>Cellulomonadaceae</taxon>
        <taxon>Cellulomonas</taxon>
    </lineage>
</organism>
<evidence type="ECO:0000256" key="6">
    <source>
        <dbReference type="SAM" id="MobiDB-lite"/>
    </source>
</evidence>
<evidence type="ECO:0000256" key="1">
    <source>
        <dbReference type="ARBA" id="ARBA00004141"/>
    </source>
</evidence>
<keyword evidence="4 7" id="KW-0472">Membrane</keyword>
<evidence type="ECO:0000313" key="10">
    <source>
        <dbReference type="Proteomes" id="UP000308121"/>
    </source>
</evidence>
<dbReference type="GO" id="GO:0046677">
    <property type="term" value="P:response to antibiotic"/>
    <property type="evidence" value="ECO:0007669"/>
    <property type="project" value="UniProtKB-KW"/>
</dbReference>
<evidence type="ECO:0000256" key="4">
    <source>
        <dbReference type="ARBA" id="ARBA00023136"/>
    </source>
</evidence>
<dbReference type="GO" id="GO:0140359">
    <property type="term" value="F:ABC-type transporter activity"/>
    <property type="evidence" value="ECO:0007669"/>
    <property type="project" value="InterPro"/>
</dbReference>
<dbReference type="AlphaFoldDB" id="A0A7Z8K1S3"/>
<dbReference type="InterPro" id="IPR000412">
    <property type="entry name" value="ABC_2_transport"/>
</dbReference>
<dbReference type="GO" id="GO:0043190">
    <property type="term" value="C:ATP-binding cassette (ABC) transporter complex"/>
    <property type="evidence" value="ECO:0007669"/>
    <property type="project" value="InterPro"/>
</dbReference>
<feature type="transmembrane region" description="Helical" evidence="7">
    <location>
        <begin position="243"/>
        <end position="264"/>
    </location>
</feature>
<keyword evidence="2 7" id="KW-0812">Transmembrane</keyword>
<dbReference type="RefSeq" id="WP_154727950.1">
    <property type="nucleotide sequence ID" value="NZ_SZYE01000005.1"/>
</dbReference>
<keyword evidence="5" id="KW-0046">Antibiotic resistance</keyword>
<feature type="transmembrane region" description="Helical" evidence="7">
    <location>
        <begin position="128"/>
        <end position="152"/>
    </location>
</feature>
<evidence type="ECO:0000256" key="2">
    <source>
        <dbReference type="ARBA" id="ARBA00022692"/>
    </source>
</evidence>
<keyword evidence="3 7" id="KW-1133">Transmembrane helix</keyword>
<gene>
    <name evidence="9" type="ORF">FA014_01520</name>
</gene>
<evidence type="ECO:0000313" key="9">
    <source>
        <dbReference type="EMBL" id="TKR27185.1"/>
    </source>
</evidence>
<dbReference type="PIRSF" id="PIRSF006648">
    <property type="entry name" value="DrrB"/>
    <property type="match status" value="1"/>
</dbReference>
<comment type="subcellular location">
    <subcellularLocation>
        <location evidence="1">Membrane</location>
        <topology evidence="1">Multi-pass membrane protein</topology>
    </subcellularLocation>
</comment>
<protein>
    <submittedName>
        <fullName evidence="9">ABC transporter permease</fullName>
    </submittedName>
</protein>
<feature type="transmembrane region" description="Helical" evidence="7">
    <location>
        <begin position="199"/>
        <end position="223"/>
    </location>
</feature>
<accession>A0A7Z8K1S3</accession>
<evidence type="ECO:0000256" key="5">
    <source>
        <dbReference type="ARBA" id="ARBA00023251"/>
    </source>
</evidence>
<reference evidence="9 10" key="1">
    <citation type="submission" date="2019-05" db="EMBL/GenBank/DDBJ databases">
        <title>Genome sequence of Cellulomonas hominis strain CS1.</title>
        <authorList>
            <person name="Belmont J."/>
            <person name="Maclea K.S."/>
        </authorList>
    </citation>
    <scope>NUCLEOTIDE SEQUENCE [LARGE SCALE GENOMIC DNA]</scope>
    <source>
        <strain evidence="9 10">CS1</strain>
    </source>
</reference>
<dbReference type="InterPro" id="IPR013525">
    <property type="entry name" value="ABC2_TM"/>
</dbReference>
<comment type="caution">
    <text evidence="9">The sequence shown here is derived from an EMBL/GenBank/DDBJ whole genome shotgun (WGS) entry which is preliminary data.</text>
</comment>
<dbReference type="Proteomes" id="UP000308121">
    <property type="component" value="Unassembled WGS sequence"/>
</dbReference>
<dbReference type="OrthoDB" id="63188at2"/>
<evidence type="ECO:0000256" key="3">
    <source>
        <dbReference type="ARBA" id="ARBA00022989"/>
    </source>
</evidence>
<dbReference type="PANTHER" id="PTHR43229:SF2">
    <property type="entry name" value="NODULATION PROTEIN J"/>
    <property type="match status" value="1"/>
</dbReference>
<evidence type="ECO:0000256" key="7">
    <source>
        <dbReference type="SAM" id="Phobius"/>
    </source>
</evidence>
<proteinExistence type="predicted"/>
<dbReference type="Pfam" id="PF01061">
    <property type="entry name" value="ABC2_membrane"/>
    <property type="match status" value="1"/>
</dbReference>
<dbReference type="EMBL" id="SZYE01000005">
    <property type="protein sequence ID" value="TKR27185.1"/>
    <property type="molecule type" value="Genomic_DNA"/>
</dbReference>
<name>A0A7Z8K1S3_9CELL</name>
<sequence>MTAAAARTTATAPVPAPAAAADPGRAPRAGLINPAFLAVELRRLLRNRRTIVFTLIMPPAFFLIFGTADAYTSESVGHANVTAWIMTSMALYGAMLATTGGGASVSVERAQGWTRQLRLTPLRPTTYVATKVVVAMVLGLASALVVTVVGLVSGASGDAGRLALSVGLAWAGSVVFAAFGLFMGYLLPAENVMQILGPVLALLAFAGGLFVPLGDGLFADIAQVSPTYGLAEIVRAPLTGDGVPVWAVVNVVAWAAVFVSGAAWRFRRDTARV</sequence>
<dbReference type="InterPro" id="IPR051784">
    <property type="entry name" value="Nod_factor_ABC_transporter"/>
</dbReference>
<evidence type="ECO:0000259" key="8">
    <source>
        <dbReference type="Pfam" id="PF01061"/>
    </source>
</evidence>
<dbReference type="PANTHER" id="PTHR43229">
    <property type="entry name" value="NODULATION PROTEIN J"/>
    <property type="match status" value="1"/>
</dbReference>